<evidence type="ECO:0000256" key="6">
    <source>
        <dbReference type="SAM" id="Phobius"/>
    </source>
</evidence>
<name>A0A8D8XY76_9HEMI</name>
<evidence type="ECO:0000256" key="4">
    <source>
        <dbReference type="ARBA" id="ARBA00023136"/>
    </source>
</evidence>
<dbReference type="InterPro" id="IPR038599">
    <property type="entry name" value="LAP1C-like_C_sf"/>
</dbReference>
<sequence length="496" mass="57082">MPTTRSARNSVEETNQSSPSHDNESQLDLNAQNKSLPRSDTCLACKEEFEVWFQNVLDMAVSCPCILSVCKHCAEKSKNDEEYCPVDAHLDERDFFEKEIKLQKLQNINKEELAVIDKIPFTFKNKLMIYPFTFKNKLLIYHSKPRSEEEFLRIPESKSTADLGQSQSKDGRILECSSDFTNINIHNIIIYNIYSSKDIFIDKSFDTPKQHSKKMIPEKDTFPPPHASFLKQKMVFVGVIILGVVIALLYGHIMRTSTTSSITDESVMIEHVFEQVHTLENKYTKQPRDLWGTLRRGMRNLVKKSNEPMTILLLHSENTTVDTCFLRDIKKIANEVVEYQMRLKGDESNGVTATDTNEVVTKPKPNGVIIDMETNSDIFDNPGVFMETYKTQLEQEKLMIVVNFHKSPRMVMEAFHFLTDAFDPYVSNILIILTVEVKNKNYDAKKNVEYIAEHELADVLKGLPDHKSEPLITRLTENVYMITEERNMFSMSCSLS</sequence>
<dbReference type="AlphaFoldDB" id="A0A8D8XY76"/>
<dbReference type="Gene3D" id="3.40.50.12190">
    <property type="match status" value="1"/>
</dbReference>
<feature type="transmembrane region" description="Helical" evidence="6">
    <location>
        <begin position="234"/>
        <end position="253"/>
    </location>
</feature>
<proteinExistence type="predicted"/>
<protein>
    <submittedName>
        <fullName evidence="7">Uncharacterized protein</fullName>
    </submittedName>
</protein>
<evidence type="ECO:0000313" key="7">
    <source>
        <dbReference type="EMBL" id="CAG6711275.1"/>
    </source>
</evidence>
<accession>A0A8D8XY76</accession>
<dbReference type="EMBL" id="HBUF01348008">
    <property type="protein sequence ID" value="CAG6711275.1"/>
    <property type="molecule type" value="Transcribed_RNA"/>
</dbReference>
<evidence type="ECO:0000256" key="5">
    <source>
        <dbReference type="SAM" id="MobiDB-lite"/>
    </source>
</evidence>
<evidence type="ECO:0000256" key="2">
    <source>
        <dbReference type="ARBA" id="ARBA00022692"/>
    </source>
</evidence>
<comment type="subcellular location">
    <subcellularLocation>
        <location evidence="1">Membrane</location>
    </subcellularLocation>
</comment>
<organism evidence="7">
    <name type="scientific">Cacopsylla melanoneura</name>
    <dbReference type="NCBI Taxonomy" id="428564"/>
    <lineage>
        <taxon>Eukaryota</taxon>
        <taxon>Metazoa</taxon>
        <taxon>Ecdysozoa</taxon>
        <taxon>Arthropoda</taxon>
        <taxon>Hexapoda</taxon>
        <taxon>Insecta</taxon>
        <taxon>Pterygota</taxon>
        <taxon>Neoptera</taxon>
        <taxon>Paraneoptera</taxon>
        <taxon>Hemiptera</taxon>
        <taxon>Sternorrhyncha</taxon>
        <taxon>Psylloidea</taxon>
        <taxon>Psyllidae</taxon>
        <taxon>Psyllinae</taxon>
        <taxon>Cacopsylla</taxon>
    </lineage>
</organism>
<feature type="region of interest" description="Disordered" evidence="5">
    <location>
        <begin position="1"/>
        <end position="26"/>
    </location>
</feature>
<dbReference type="GO" id="GO:0016020">
    <property type="term" value="C:membrane"/>
    <property type="evidence" value="ECO:0007669"/>
    <property type="project" value="UniProtKB-SubCell"/>
</dbReference>
<keyword evidence="2 6" id="KW-0812">Transmembrane</keyword>
<reference evidence="7" key="1">
    <citation type="submission" date="2021-05" db="EMBL/GenBank/DDBJ databases">
        <authorList>
            <person name="Alioto T."/>
            <person name="Alioto T."/>
            <person name="Gomez Garrido J."/>
        </authorList>
    </citation>
    <scope>NUCLEOTIDE SEQUENCE</scope>
</reference>
<keyword evidence="4 6" id="KW-0472">Membrane</keyword>
<evidence type="ECO:0000256" key="1">
    <source>
        <dbReference type="ARBA" id="ARBA00004370"/>
    </source>
</evidence>
<keyword evidence="3 6" id="KW-1133">Transmembrane helix</keyword>
<evidence type="ECO:0000256" key="3">
    <source>
        <dbReference type="ARBA" id="ARBA00022989"/>
    </source>
</evidence>